<reference evidence="7" key="1">
    <citation type="submission" date="2020-10" db="EMBL/GenBank/DDBJ databases">
        <title>Feather gene expression reveals the developmental basis of iridescence in African starlings.</title>
        <authorList>
            <person name="Rubenstein D.R."/>
        </authorList>
    </citation>
    <scope>NUCLEOTIDE SEQUENCE</scope>
    <source>
        <strain evidence="7">SS15</strain>
        <tissue evidence="7">Liver</tissue>
    </source>
</reference>
<evidence type="ECO:0000256" key="2">
    <source>
        <dbReference type="ARBA" id="ARBA00022737"/>
    </source>
</evidence>
<evidence type="ECO:0000256" key="6">
    <source>
        <dbReference type="SAM" id="MobiDB-lite"/>
    </source>
</evidence>
<dbReference type="InterPro" id="IPR002110">
    <property type="entry name" value="Ankyrin_rpt"/>
</dbReference>
<feature type="compositionally biased region" description="Low complexity" evidence="6">
    <location>
        <begin position="39"/>
        <end position="53"/>
    </location>
</feature>
<reference evidence="8" key="3">
    <citation type="submission" date="2022-01" db="EMBL/GenBank/DDBJ databases">
        <authorList>
            <person name="Rubenstein D.R."/>
        </authorList>
    </citation>
    <scope>NUCLEOTIDE SEQUENCE</scope>
    <source>
        <strain evidence="8">SS15</strain>
        <tissue evidence="8">Liver</tissue>
    </source>
</reference>
<feature type="region of interest" description="Disordered" evidence="6">
    <location>
        <begin position="351"/>
        <end position="395"/>
    </location>
</feature>
<keyword evidence="9" id="KW-1185">Reference proteome</keyword>
<dbReference type="PRINTS" id="PR01415">
    <property type="entry name" value="ANKYRIN"/>
</dbReference>
<name>A0A835TSQ0_9PASS</name>
<dbReference type="OrthoDB" id="5406014at2759"/>
<keyword evidence="4" id="KW-0175">Coiled coil</keyword>
<dbReference type="PROSITE" id="PS50297">
    <property type="entry name" value="ANK_REP_REGION"/>
    <property type="match status" value="2"/>
</dbReference>
<dbReference type="InterPro" id="IPR036770">
    <property type="entry name" value="Ankyrin_rpt-contain_sf"/>
</dbReference>
<evidence type="ECO:0000256" key="1">
    <source>
        <dbReference type="ARBA" id="ARBA00022553"/>
    </source>
</evidence>
<feature type="compositionally biased region" description="Acidic residues" evidence="6">
    <location>
        <begin position="54"/>
        <end position="66"/>
    </location>
</feature>
<dbReference type="PROSITE" id="PS50088">
    <property type="entry name" value="ANK_REPEAT"/>
    <property type="match status" value="2"/>
</dbReference>
<evidence type="ECO:0000313" key="7">
    <source>
        <dbReference type="EMBL" id="KAG0117391.1"/>
    </source>
</evidence>
<dbReference type="SMART" id="SM00248">
    <property type="entry name" value="ANK"/>
    <property type="match status" value="5"/>
</dbReference>
<dbReference type="Pfam" id="PF12796">
    <property type="entry name" value="Ank_2"/>
    <property type="match status" value="2"/>
</dbReference>
<feature type="repeat" description="ANK" evidence="5">
    <location>
        <begin position="253"/>
        <end position="285"/>
    </location>
</feature>
<dbReference type="GO" id="GO:0030837">
    <property type="term" value="P:negative regulation of actin filament polymerization"/>
    <property type="evidence" value="ECO:0007669"/>
    <property type="project" value="InterPro"/>
</dbReference>
<dbReference type="GO" id="GO:0005737">
    <property type="term" value="C:cytoplasm"/>
    <property type="evidence" value="ECO:0007669"/>
    <property type="project" value="TreeGrafter"/>
</dbReference>
<dbReference type="GO" id="GO:0005856">
    <property type="term" value="C:cytoskeleton"/>
    <property type="evidence" value="ECO:0007669"/>
    <property type="project" value="TreeGrafter"/>
</dbReference>
<gene>
    <name evidence="8" type="ORF">IHE44_0009896</name>
    <name evidence="7" type="ORF">IHE44_002635</name>
</gene>
<keyword evidence="2" id="KW-0677">Repeat</keyword>
<feature type="non-terminal residue" evidence="7">
    <location>
        <position position="1"/>
    </location>
</feature>
<dbReference type="EMBL" id="JADDUC020000030">
    <property type="protein sequence ID" value="KAI1230439.1"/>
    <property type="molecule type" value="Genomic_DNA"/>
</dbReference>
<feature type="compositionally biased region" description="Polar residues" evidence="6">
    <location>
        <begin position="379"/>
        <end position="395"/>
    </location>
</feature>
<proteinExistence type="predicted"/>
<feature type="repeat" description="ANK" evidence="5">
    <location>
        <begin position="181"/>
        <end position="205"/>
    </location>
</feature>
<dbReference type="Gene3D" id="1.25.40.20">
    <property type="entry name" value="Ankyrin repeat-containing domain"/>
    <property type="match status" value="1"/>
</dbReference>
<keyword evidence="3 5" id="KW-0040">ANK repeat</keyword>
<organism evidence="7">
    <name type="scientific">Lamprotornis superbus</name>
    <dbReference type="NCBI Taxonomy" id="245042"/>
    <lineage>
        <taxon>Eukaryota</taxon>
        <taxon>Metazoa</taxon>
        <taxon>Chordata</taxon>
        <taxon>Craniata</taxon>
        <taxon>Vertebrata</taxon>
        <taxon>Euteleostomi</taxon>
        <taxon>Archelosauria</taxon>
        <taxon>Archosauria</taxon>
        <taxon>Dinosauria</taxon>
        <taxon>Saurischia</taxon>
        <taxon>Theropoda</taxon>
        <taxon>Coelurosauria</taxon>
        <taxon>Aves</taxon>
        <taxon>Neognathae</taxon>
        <taxon>Neoaves</taxon>
        <taxon>Telluraves</taxon>
        <taxon>Australaves</taxon>
        <taxon>Passeriformes</taxon>
        <taxon>Sturnidae</taxon>
        <taxon>Lamprotornis</taxon>
    </lineage>
</organism>
<evidence type="ECO:0000256" key="3">
    <source>
        <dbReference type="ARBA" id="ARBA00023043"/>
    </source>
</evidence>
<evidence type="ECO:0000256" key="5">
    <source>
        <dbReference type="PROSITE-ProRule" id="PRU00023"/>
    </source>
</evidence>
<comment type="caution">
    <text evidence="7">The sequence shown here is derived from an EMBL/GenBank/DDBJ whole genome shotgun (WGS) entry which is preliminary data.</text>
</comment>
<dbReference type="InterPro" id="IPR047184">
    <property type="entry name" value="KANK1-4"/>
</dbReference>
<evidence type="ECO:0000256" key="4">
    <source>
        <dbReference type="ARBA" id="ARBA00023054"/>
    </source>
</evidence>
<dbReference type="SUPFAM" id="SSF48403">
    <property type="entry name" value="Ankyrin repeat"/>
    <property type="match status" value="1"/>
</dbReference>
<feature type="compositionally biased region" description="Basic and acidic residues" evidence="6">
    <location>
        <begin position="1"/>
        <end position="14"/>
    </location>
</feature>
<dbReference type="PANTHER" id="PTHR24168:SF23">
    <property type="entry name" value="KN MOTIF AND ANKYRIN REPEAT DOMAIN-CONTAINING PROTEIN 3"/>
    <property type="match status" value="1"/>
</dbReference>
<dbReference type="Proteomes" id="UP000618051">
    <property type="component" value="Unassembled WGS sequence"/>
</dbReference>
<dbReference type="EMBL" id="JADDUC010000140">
    <property type="protein sequence ID" value="KAG0117391.1"/>
    <property type="molecule type" value="Genomic_DNA"/>
</dbReference>
<keyword evidence="1" id="KW-0597">Phosphoprotein</keyword>
<reference evidence="8 9" key="2">
    <citation type="journal article" date="2021" name="J. Hered.">
        <title>Feather Gene Expression Elucidates the Developmental Basis of Plumage Iridescence in African Starlings.</title>
        <authorList>
            <person name="Rubenstein D.R."/>
            <person name="Corvelo A."/>
            <person name="MacManes M.D."/>
            <person name="Maia R."/>
            <person name="Narzisi G."/>
            <person name="Rousaki A."/>
            <person name="Vandenabeele P."/>
            <person name="Shawkey M.D."/>
            <person name="Solomon J."/>
        </authorList>
    </citation>
    <scope>NUCLEOTIDE SEQUENCE [LARGE SCALE GENOMIC DNA]</scope>
    <source>
        <strain evidence="8">SS15</strain>
    </source>
</reference>
<evidence type="ECO:0000313" key="9">
    <source>
        <dbReference type="Proteomes" id="UP000618051"/>
    </source>
</evidence>
<dbReference type="PANTHER" id="PTHR24168">
    <property type="entry name" value="KN MOTIF AND ANKYRIN REPEAT DOMAIN-CONTAINING"/>
    <property type="match status" value="1"/>
</dbReference>
<protein>
    <submittedName>
        <fullName evidence="7">KN motif and ankyrin repeat domain-containing protein 3</fullName>
    </submittedName>
</protein>
<dbReference type="FunFam" id="1.25.40.20:FF:000017">
    <property type="entry name" value="KN motif and ankyrin repeat domain-containing protein 1"/>
    <property type="match status" value="1"/>
</dbReference>
<dbReference type="AlphaFoldDB" id="A0A835TSQ0"/>
<feature type="region of interest" description="Disordered" evidence="6">
    <location>
        <begin position="1"/>
        <end position="81"/>
    </location>
</feature>
<sequence>KRDGPPRGEAEGSKKSLQFVGVLNGEYESTSSEEEEEGNSSSEKASADSSNSSEQEDTDTSEEEAGEGTCEPRLECKGTDVALLEPPEVKEKFELSPRMREACLIVKTHLGHPGCEAMQRLRGSSAPLSPQLTSSSLVLQEWFRLSSQKSSIPDTVANHLLAFAEVSPAFLAHVVNLADGNGNTALHYSVSHSNFHIVWLLLDTGICNVDHQNKAGYTALMLAALAAVEQEEDMNVVRRLFSMGNVNAKASQAGQTALMLAVSHGRQEMVEALLACGADVNLQDEEGSTALMCACEHGRVETVRLLLAQPTCDISIVDSDGNNAVAIALEAGHSDIAALLYTHLNGTKAQTPVSTTPLPTGGEGAVTQTSVSRKRLQDQEQSISGATCSEQPSWP</sequence>
<accession>A0A835TSQ0</accession>
<evidence type="ECO:0000313" key="8">
    <source>
        <dbReference type="EMBL" id="KAI1230439.1"/>
    </source>
</evidence>